<dbReference type="EMBL" id="JXTC01000442">
    <property type="protein sequence ID" value="PON53623.1"/>
    <property type="molecule type" value="Genomic_DNA"/>
</dbReference>
<reference evidence="2" key="1">
    <citation type="submission" date="2016-06" db="EMBL/GenBank/DDBJ databases">
        <title>Parallel loss of symbiosis genes in relatives of nitrogen-fixing non-legume Parasponia.</title>
        <authorList>
            <person name="Van Velzen R."/>
            <person name="Holmer R."/>
            <person name="Bu F."/>
            <person name="Rutten L."/>
            <person name="Van Zeijl A."/>
            <person name="Liu W."/>
            <person name="Santuari L."/>
            <person name="Cao Q."/>
            <person name="Sharma T."/>
            <person name="Shen D."/>
            <person name="Roswanjaya Y."/>
            <person name="Wardhani T."/>
            <person name="Kalhor M.S."/>
            <person name="Jansen J."/>
            <person name="Van den Hoogen J."/>
            <person name="Gungor B."/>
            <person name="Hartog M."/>
            <person name="Hontelez J."/>
            <person name="Verver J."/>
            <person name="Yang W.-C."/>
            <person name="Schijlen E."/>
            <person name="Repin R."/>
            <person name="Schilthuizen M."/>
            <person name="Schranz E."/>
            <person name="Heidstra R."/>
            <person name="Miyata K."/>
            <person name="Fedorova E."/>
            <person name="Kohlen W."/>
            <person name="Bisseling T."/>
            <person name="Smit S."/>
            <person name="Geurts R."/>
        </authorList>
    </citation>
    <scope>NUCLEOTIDE SEQUENCE [LARGE SCALE GENOMIC DNA]</scope>
    <source>
        <strain evidence="2">cv. RG33-2</strain>
    </source>
</reference>
<protein>
    <submittedName>
        <fullName evidence="1">Uncharacterized protein</fullName>
    </submittedName>
</protein>
<comment type="caution">
    <text evidence="1">The sequence shown here is derived from an EMBL/GenBank/DDBJ whole genome shotgun (WGS) entry which is preliminary data.</text>
</comment>
<gene>
    <name evidence="1" type="ORF">TorRG33x02_304950</name>
</gene>
<dbReference type="AlphaFoldDB" id="A0A2P5BXU6"/>
<dbReference type="OrthoDB" id="10304140at2759"/>
<name>A0A2P5BXU6_TREOI</name>
<dbReference type="Proteomes" id="UP000237000">
    <property type="component" value="Unassembled WGS sequence"/>
</dbReference>
<evidence type="ECO:0000313" key="1">
    <source>
        <dbReference type="EMBL" id="PON53623.1"/>
    </source>
</evidence>
<keyword evidence="2" id="KW-1185">Reference proteome</keyword>
<accession>A0A2P5BXU6</accession>
<dbReference type="InParanoid" id="A0A2P5BXU6"/>
<proteinExistence type="predicted"/>
<organism evidence="1 2">
    <name type="scientific">Trema orientale</name>
    <name type="common">Charcoal tree</name>
    <name type="synonym">Celtis orientalis</name>
    <dbReference type="NCBI Taxonomy" id="63057"/>
    <lineage>
        <taxon>Eukaryota</taxon>
        <taxon>Viridiplantae</taxon>
        <taxon>Streptophyta</taxon>
        <taxon>Embryophyta</taxon>
        <taxon>Tracheophyta</taxon>
        <taxon>Spermatophyta</taxon>
        <taxon>Magnoliopsida</taxon>
        <taxon>eudicotyledons</taxon>
        <taxon>Gunneridae</taxon>
        <taxon>Pentapetalae</taxon>
        <taxon>rosids</taxon>
        <taxon>fabids</taxon>
        <taxon>Rosales</taxon>
        <taxon>Cannabaceae</taxon>
        <taxon>Trema</taxon>
    </lineage>
</organism>
<sequence>MNFFLSPSNVINSADRVLASYQVVGVEFRLTWAILAKDKRWVPSRIGGLKLNSNDFFVKVDGGTSYDTVIHDSLGGVVAFFYGRV</sequence>
<evidence type="ECO:0000313" key="2">
    <source>
        <dbReference type="Proteomes" id="UP000237000"/>
    </source>
</evidence>